<proteinExistence type="predicted"/>
<organism evidence="2 3">
    <name type="scientific">Trifolium medium</name>
    <dbReference type="NCBI Taxonomy" id="97028"/>
    <lineage>
        <taxon>Eukaryota</taxon>
        <taxon>Viridiplantae</taxon>
        <taxon>Streptophyta</taxon>
        <taxon>Embryophyta</taxon>
        <taxon>Tracheophyta</taxon>
        <taxon>Spermatophyta</taxon>
        <taxon>Magnoliopsida</taxon>
        <taxon>eudicotyledons</taxon>
        <taxon>Gunneridae</taxon>
        <taxon>Pentapetalae</taxon>
        <taxon>rosids</taxon>
        <taxon>fabids</taxon>
        <taxon>Fabales</taxon>
        <taxon>Fabaceae</taxon>
        <taxon>Papilionoideae</taxon>
        <taxon>50 kb inversion clade</taxon>
        <taxon>NPAAA clade</taxon>
        <taxon>Hologalegina</taxon>
        <taxon>IRL clade</taxon>
        <taxon>Trifolieae</taxon>
        <taxon>Trifolium</taxon>
    </lineage>
</organism>
<keyword evidence="1" id="KW-0812">Transmembrane</keyword>
<evidence type="ECO:0000256" key="1">
    <source>
        <dbReference type="SAM" id="Phobius"/>
    </source>
</evidence>
<dbReference type="EMBL" id="LXQA010000668">
    <property type="protein sequence ID" value="MCH80085.1"/>
    <property type="molecule type" value="Genomic_DNA"/>
</dbReference>
<name>A0A392LYT2_9FABA</name>
<comment type="caution">
    <text evidence="2">The sequence shown here is derived from an EMBL/GenBank/DDBJ whole genome shotgun (WGS) entry which is preliminary data.</text>
</comment>
<dbReference type="Proteomes" id="UP000265520">
    <property type="component" value="Unassembled WGS sequence"/>
</dbReference>
<protein>
    <submittedName>
        <fullName evidence="2">Uncharacterized protein</fullName>
    </submittedName>
</protein>
<keyword evidence="1" id="KW-1133">Transmembrane helix</keyword>
<feature type="non-terminal residue" evidence="2">
    <location>
        <position position="1"/>
    </location>
</feature>
<sequence length="80" mass="8872">VLVNAYTDCGRCVVEKRRVASEGFLRESFLHSLTDPELNALAYRILGSSCMLSLKCIFCSYILASVVLKICRIKALKPSS</sequence>
<accession>A0A392LYT2</accession>
<feature type="transmembrane region" description="Helical" evidence="1">
    <location>
        <begin position="41"/>
        <end position="68"/>
    </location>
</feature>
<evidence type="ECO:0000313" key="2">
    <source>
        <dbReference type="EMBL" id="MCH80085.1"/>
    </source>
</evidence>
<keyword evidence="1" id="KW-0472">Membrane</keyword>
<dbReference type="AlphaFoldDB" id="A0A392LYT2"/>
<gene>
    <name evidence="2" type="ORF">A2U01_0000847</name>
</gene>
<reference evidence="2 3" key="1">
    <citation type="journal article" date="2018" name="Front. Plant Sci.">
        <title>Red Clover (Trifolium pratense) and Zigzag Clover (T. medium) - A Picture of Genomic Similarities and Differences.</title>
        <authorList>
            <person name="Dluhosova J."/>
            <person name="Istvanek J."/>
            <person name="Nedelnik J."/>
            <person name="Repkova J."/>
        </authorList>
    </citation>
    <scope>NUCLEOTIDE SEQUENCE [LARGE SCALE GENOMIC DNA]</scope>
    <source>
        <strain evidence="3">cv. 10/8</strain>
        <tissue evidence="2">Leaf</tissue>
    </source>
</reference>
<keyword evidence="3" id="KW-1185">Reference proteome</keyword>
<evidence type="ECO:0000313" key="3">
    <source>
        <dbReference type="Proteomes" id="UP000265520"/>
    </source>
</evidence>